<evidence type="ECO:0000259" key="8">
    <source>
        <dbReference type="Pfam" id="PF01975"/>
    </source>
</evidence>
<dbReference type="GO" id="GO:0008254">
    <property type="term" value="F:3'-nucleotidase activity"/>
    <property type="evidence" value="ECO:0007669"/>
    <property type="project" value="TreeGrafter"/>
</dbReference>
<feature type="binding site" evidence="7">
    <location>
        <position position="96"/>
    </location>
    <ligand>
        <name>a divalent metal cation</name>
        <dbReference type="ChEBI" id="CHEBI:60240"/>
    </ligand>
</feature>
<keyword evidence="4 7" id="KW-0479">Metal-binding</keyword>
<proteinExistence type="inferred from homology"/>
<dbReference type="EMBL" id="CP002631">
    <property type="protein sequence ID" value="AEB13986.1"/>
    <property type="molecule type" value="Genomic_DNA"/>
</dbReference>
<comment type="similarity">
    <text evidence="2 7">Belongs to the SurE nucleotidase family.</text>
</comment>
<evidence type="ECO:0000256" key="4">
    <source>
        <dbReference type="ARBA" id="ARBA00022723"/>
    </source>
</evidence>
<dbReference type="SUPFAM" id="SSF64167">
    <property type="entry name" value="SurE-like"/>
    <property type="match status" value="1"/>
</dbReference>
<evidence type="ECO:0000256" key="5">
    <source>
        <dbReference type="ARBA" id="ARBA00022741"/>
    </source>
</evidence>
<protein>
    <recommendedName>
        <fullName evidence="7">5'-nucleotidase SurE</fullName>
        <ecNumber evidence="7">3.1.3.5</ecNumber>
    </recommendedName>
    <alternativeName>
        <fullName evidence="7">Nucleoside 5'-monophosphate phosphohydrolase</fullName>
    </alternativeName>
</protein>
<gene>
    <name evidence="7" type="primary">surE</name>
    <name evidence="9" type="ordered locus">Tresu_1070</name>
</gene>
<sequence>MNILLTNDDGINAEGLNVLSAALSKKHNVFIVAPKFNKSGASSQMNVAVPLELKKVDKENCRLSYHLEGSPVDCVLSGLNGSYISEKIDVIVSGINDGPNLGTDIVYSGTCGAARQACLAGIPGIALSIDSDSKDESDKNGSLYFENLADFACKNLEKLVSLCGNLTVLNSAHKYYRNFVNVNAPAMKNYKGAKLTVPCIRRYWETVELCECENGCLTSKCGGDYYVHSYGDDSADFKACEEGFVSVSVVETEPSYADISSIKFDFNL</sequence>
<dbReference type="PANTHER" id="PTHR30457">
    <property type="entry name" value="5'-NUCLEOTIDASE SURE"/>
    <property type="match status" value="1"/>
</dbReference>
<dbReference type="Pfam" id="PF01975">
    <property type="entry name" value="SurE"/>
    <property type="match status" value="1"/>
</dbReference>
<feature type="binding site" evidence="7">
    <location>
        <position position="9"/>
    </location>
    <ligand>
        <name>a divalent metal cation</name>
        <dbReference type="ChEBI" id="CHEBI:60240"/>
    </ligand>
</feature>
<keyword evidence="3 7" id="KW-0963">Cytoplasm</keyword>
<dbReference type="eggNOG" id="COG0496">
    <property type="taxonomic scope" value="Bacteria"/>
</dbReference>
<evidence type="ECO:0000256" key="6">
    <source>
        <dbReference type="ARBA" id="ARBA00022801"/>
    </source>
</evidence>
<name>F2NVK7_TRES6</name>
<organism evidence="9 10">
    <name type="scientific">Treponema succinifaciens (strain ATCC 33096 / DSM 2489 / 6091)</name>
    <dbReference type="NCBI Taxonomy" id="869209"/>
    <lineage>
        <taxon>Bacteria</taxon>
        <taxon>Pseudomonadati</taxon>
        <taxon>Spirochaetota</taxon>
        <taxon>Spirochaetia</taxon>
        <taxon>Spirochaetales</taxon>
        <taxon>Treponemataceae</taxon>
        <taxon>Treponema</taxon>
    </lineage>
</organism>
<comment type="function">
    <text evidence="7">Nucleotidase that shows phosphatase activity on nucleoside 5'-monophosphates.</text>
</comment>
<dbReference type="InterPro" id="IPR030048">
    <property type="entry name" value="SurE"/>
</dbReference>
<dbReference type="GO" id="GO:0008253">
    <property type="term" value="F:5'-nucleotidase activity"/>
    <property type="evidence" value="ECO:0007669"/>
    <property type="project" value="UniProtKB-UniRule"/>
</dbReference>
<dbReference type="GO" id="GO:0000166">
    <property type="term" value="F:nucleotide binding"/>
    <property type="evidence" value="ECO:0007669"/>
    <property type="project" value="UniProtKB-KW"/>
</dbReference>
<dbReference type="InterPro" id="IPR002828">
    <property type="entry name" value="SurE-like_Pase/nucleotidase"/>
</dbReference>
<reference evidence="9 10" key="1">
    <citation type="journal article" date="2011" name="Stand. Genomic Sci.">
        <title>Complete genome sequence of Treponema succinifaciens type strain (6091).</title>
        <authorList>
            <person name="Han C."/>
            <person name="Gronow S."/>
            <person name="Teshima H."/>
            <person name="Lapidus A."/>
            <person name="Nolan M."/>
            <person name="Lucas S."/>
            <person name="Hammon N."/>
            <person name="Deshpande S."/>
            <person name="Cheng J.F."/>
            <person name="Zeytun A."/>
            <person name="Tapia R."/>
            <person name="Goodwin L."/>
            <person name="Pitluck S."/>
            <person name="Liolios K."/>
            <person name="Pagani I."/>
            <person name="Ivanova N."/>
            <person name="Mavromatis K."/>
            <person name="Mikhailova N."/>
            <person name="Huntemann M."/>
            <person name="Pati A."/>
            <person name="Chen A."/>
            <person name="Palaniappan K."/>
            <person name="Land M."/>
            <person name="Hauser L."/>
            <person name="Brambilla E.M."/>
            <person name="Rohde M."/>
            <person name="Goker M."/>
            <person name="Woyke T."/>
            <person name="Bristow J."/>
            <person name="Eisen J.A."/>
            <person name="Markowitz V."/>
            <person name="Hugenholtz P."/>
            <person name="Kyrpides N.C."/>
            <person name="Klenk H.P."/>
            <person name="Detter J.C."/>
        </authorList>
    </citation>
    <scope>NUCLEOTIDE SEQUENCE [LARGE SCALE GENOMIC DNA]</scope>
    <source>
        <strain evidence="10">ATCC 33096 / DSM 2489 / 6091</strain>
    </source>
</reference>
<dbReference type="GO" id="GO:0004309">
    <property type="term" value="F:exopolyphosphatase activity"/>
    <property type="evidence" value="ECO:0007669"/>
    <property type="project" value="TreeGrafter"/>
</dbReference>
<dbReference type="KEGG" id="tsu:Tresu_1070"/>
<dbReference type="EC" id="3.1.3.5" evidence="7"/>
<dbReference type="RefSeq" id="WP_013701276.1">
    <property type="nucleotide sequence ID" value="NC_015385.1"/>
</dbReference>
<dbReference type="HOGENOM" id="CLU_045192_1_1_12"/>
<comment type="subcellular location">
    <subcellularLocation>
        <location evidence="7">Cytoplasm</location>
    </subcellularLocation>
</comment>
<keyword evidence="10" id="KW-1185">Reference proteome</keyword>
<evidence type="ECO:0000313" key="9">
    <source>
        <dbReference type="EMBL" id="AEB13986.1"/>
    </source>
</evidence>
<dbReference type="AlphaFoldDB" id="F2NVK7"/>
<evidence type="ECO:0000256" key="1">
    <source>
        <dbReference type="ARBA" id="ARBA00000815"/>
    </source>
</evidence>
<keyword evidence="5 7" id="KW-0547">Nucleotide-binding</keyword>
<feature type="binding site" evidence="7">
    <location>
        <position position="8"/>
    </location>
    <ligand>
        <name>a divalent metal cation</name>
        <dbReference type="ChEBI" id="CHEBI:60240"/>
    </ligand>
</feature>
<dbReference type="Gene3D" id="3.40.1210.10">
    <property type="entry name" value="Survival protein SurE-like phosphatase/nucleotidase"/>
    <property type="match status" value="1"/>
</dbReference>
<reference evidence="10" key="2">
    <citation type="submission" date="2011-04" db="EMBL/GenBank/DDBJ databases">
        <title>The complete genome of chromosome of Treponema succinifaciens DSM 2489.</title>
        <authorList>
            <person name="Lucas S."/>
            <person name="Copeland A."/>
            <person name="Lapidus A."/>
            <person name="Bruce D."/>
            <person name="Goodwin L."/>
            <person name="Pitluck S."/>
            <person name="Peters L."/>
            <person name="Kyrpides N."/>
            <person name="Mavromatis K."/>
            <person name="Ivanova N."/>
            <person name="Ovchinnikova G."/>
            <person name="Teshima H."/>
            <person name="Detter J.C."/>
            <person name="Tapia R."/>
            <person name="Han C."/>
            <person name="Land M."/>
            <person name="Hauser L."/>
            <person name="Markowitz V."/>
            <person name="Cheng J.-F."/>
            <person name="Hugenholtz P."/>
            <person name="Woyke T."/>
            <person name="Wu D."/>
            <person name="Gronow S."/>
            <person name="Wellnitz S."/>
            <person name="Brambilla E."/>
            <person name="Klenk H.-P."/>
            <person name="Eisen J.A."/>
        </authorList>
    </citation>
    <scope>NUCLEOTIDE SEQUENCE [LARGE SCALE GENOMIC DNA]</scope>
    <source>
        <strain evidence="10">ATCC 33096 / DSM 2489 / 6091</strain>
    </source>
</reference>
<feature type="domain" description="Survival protein SurE-like phosphatase/nucleotidase" evidence="8">
    <location>
        <begin position="3"/>
        <end position="203"/>
    </location>
</feature>
<dbReference type="STRING" id="869209.Tresu_1070"/>
<dbReference type="HAMAP" id="MF_00060">
    <property type="entry name" value="SurE"/>
    <property type="match status" value="1"/>
</dbReference>
<dbReference type="GO" id="GO:0046872">
    <property type="term" value="F:metal ion binding"/>
    <property type="evidence" value="ECO:0007669"/>
    <property type="project" value="UniProtKB-UniRule"/>
</dbReference>
<dbReference type="Proteomes" id="UP000006852">
    <property type="component" value="Chromosome"/>
</dbReference>
<evidence type="ECO:0000256" key="2">
    <source>
        <dbReference type="ARBA" id="ARBA00011062"/>
    </source>
</evidence>
<accession>F2NVK7</accession>
<comment type="catalytic activity">
    <reaction evidence="1 7">
        <text>a ribonucleoside 5'-phosphate + H2O = a ribonucleoside + phosphate</text>
        <dbReference type="Rhea" id="RHEA:12484"/>
        <dbReference type="ChEBI" id="CHEBI:15377"/>
        <dbReference type="ChEBI" id="CHEBI:18254"/>
        <dbReference type="ChEBI" id="CHEBI:43474"/>
        <dbReference type="ChEBI" id="CHEBI:58043"/>
        <dbReference type="EC" id="3.1.3.5"/>
    </reaction>
</comment>
<dbReference type="GeneID" id="302998233"/>
<dbReference type="PANTHER" id="PTHR30457:SF12">
    <property type="entry name" value="5'_3'-NUCLEOTIDASE SURE"/>
    <property type="match status" value="1"/>
</dbReference>
<dbReference type="GO" id="GO:0005737">
    <property type="term" value="C:cytoplasm"/>
    <property type="evidence" value="ECO:0007669"/>
    <property type="project" value="UniProtKB-SubCell"/>
</dbReference>
<feature type="binding site" evidence="7">
    <location>
        <position position="39"/>
    </location>
    <ligand>
        <name>a divalent metal cation</name>
        <dbReference type="ChEBI" id="CHEBI:60240"/>
    </ligand>
</feature>
<evidence type="ECO:0000256" key="3">
    <source>
        <dbReference type="ARBA" id="ARBA00022490"/>
    </source>
</evidence>
<comment type="cofactor">
    <cofactor evidence="7">
        <name>a divalent metal cation</name>
        <dbReference type="ChEBI" id="CHEBI:60240"/>
    </cofactor>
    <text evidence="7">Binds 1 divalent metal cation per subunit.</text>
</comment>
<dbReference type="NCBIfam" id="TIGR00087">
    <property type="entry name" value="surE"/>
    <property type="match status" value="1"/>
</dbReference>
<keyword evidence="6 7" id="KW-0378">Hydrolase</keyword>
<evidence type="ECO:0000256" key="7">
    <source>
        <dbReference type="HAMAP-Rule" id="MF_00060"/>
    </source>
</evidence>
<evidence type="ECO:0000313" key="10">
    <source>
        <dbReference type="Proteomes" id="UP000006852"/>
    </source>
</evidence>
<dbReference type="InterPro" id="IPR036523">
    <property type="entry name" value="SurE-like_sf"/>
</dbReference>